<gene>
    <name evidence="1" type="ORF">SAPINGB_P003320</name>
</gene>
<name>A0A5E8BNP9_9ASCO</name>
<proteinExistence type="predicted"/>
<dbReference type="EMBL" id="CABVLU010000003">
    <property type="protein sequence ID" value="VVT52933.1"/>
    <property type="molecule type" value="Genomic_DNA"/>
</dbReference>
<organism evidence="1 2">
    <name type="scientific">Magnusiomyces paraingens</name>
    <dbReference type="NCBI Taxonomy" id="2606893"/>
    <lineage>
        <taxon>Eukaryota</taxon>
        <taxon>Fungi</taxon>
        <taxon>Dikarya</taxon>
        <taxon>Ascomycota</taxon>
        <taxon>Saccharomycotina</taxon>
        <taxon>Dipodascomycetes</taxon>
        <taxon>Dipodascales</taxon>
        <taxon>Dipodascaceae</taxon>
        <taxon>Magnusiomyces</taxon>
    </lineage>
</organism>
<dbReference type="RefSeq" id="XP_031853929.1">
    <property type="nucleotide sequence ID" value="XM_031998038.1"/>
</dbReference>
<dbReference type="GeneID" id="43582138"/>
<evidence type="ECO:0000313" key="2">
    <source>
        <dbReference type="Proteomes" id="UP000398389"/>
    </source>
</evidence>
<dbReference type="Proteomes" id="UP000398389">
    <property type="component" value="Unassembled WGS sequence"/>
</dbReference>
<accession>A0A5E8BNP9</accession>
<keyword evidence="2" id="KW-1185">Reference proteome</keyword>
<reference evidence="1 2" key="1">
    <citation type="submission" date="2019-09" db="EMBL/GenBank/DDBJ databases">
        <authorList>
            <person name="Brejova B."/>
        </authorList>
    </citation>
    <scope>NUCLEOTIDE SEQUENCE [LARGE SCALE GENOMIC DNA]</scope>
</reference>
<evidence type="ECO:0000313" key="1">
    <source>
        <dbReference type="EMBL" id="VVT52933.1"/>
    </source>
</evidence>
<protein>
    <submittedName>
        <fullName evidence="1">Uncharacterized protein</fullName>
    </submittedName>
</protein>
<sequence length="115" mass="11742">MGTELAATFAAARNQHFNAAAAAAAATAPATVTRASTCPSSLPPTSTSIISPVANVVASSSGFAPKDSFVNTLVENYNTTVKKNQNLSDNSILSRHIKKDSILNDSSGGATSIIF</sequence>
<dbReference type="AlphaFoldDB" id="A0A5E8BNP9"/>